<name>A0A1I0FCG2_9FIRM</name>
<protein>
    <submittedName>
        <fullName evidence="2">Uncharacterized protein</fullName>
    </submittedName>
</protein>
<evidence type="ECO:0000256" key="1">
    <source>
        <dbReference type="SAM" id="Phobius"/>
    </source>
</evidence>
<organism evidence="2 3">
    <name type="scientific">Thomasclavelia cocleata</name>
    <dbReference type="NCBI Taxonomy" id="69824"/>
    <lineage>
        <taxon>Bacteria</taxon>
        <taxon>Bacillati</taxon>
        <taxon>Bacillota</taxon>
        <taxon>Erysipelotrichia</taxon>
        <taxon>Erysipelotrichales</taxon>
        <taxon>Coprobacillaceae</taxon>
        <taxon>Thomasclavelia</taxon>
    </lineage>
</organism>
<keyword evidence="1" id="KW-1133">Transmembrane helix</keyword>
<evidence type="ECO:0000313" key="3">
    <source>
        <dbReference type="Proteomes" id="UP000198558"/>
    </source>
</evidence>
<dbReference type="AlphaFoldDB" id="A0A1I0FCG2"/>
<keyword evidence="3" id="KW-1185">Reference proteome</keyword>
<feature type="transmembrane region" description="Helical" evidence="1">
    <location>
        <begin position="20"/>
        <end position="42"/>
    </location>
</feature>
<proteinExistence type="predicted"/>
<gene>
    <name evidence="2" type="ORF">SAMN04489758_11835</name>
</gene>
<accession>A0A1I0FCG2</accession>
<sequence length="63" mass="7155">MWPEIKEEEKKMNELQLSSQMQISGGGFTTVFFCVIMGTAVYKMAKSAAGRLSIPRIISIEWR</sequence>
<reference evidence="3" key="1">
    <citation type="submission" date="2016-10" db="EMBL/GenBank/DDBJ databases">
        <authorList>
            <person name="Varghese N."/>
            <person name="Submissions S."/>
        </authorList>
    </citation>
    <scope>NUCLEOTIDE SEQUENCE [LARGE SCALE GENOMIC DNA]</scope>
    <source>
        <strain evidence="3">DSM 1551</strain>
    </source>
</reference>
<dbReference type="Proteomes" id="UP000198558">
    <property type="component" value="Unassembled WGS sequence"/>
</dbReference>
<keyword evidence="1" id="KW-0812">Transmembrane</keyword>
<dbReference type="EMBL" id="FOIN01000018">
    <property type="protein sequence ID" value="SET55944.1"/>
    <property type="molecule type" value="Genomic_DNA"/>
</dbReference>
<keyword evidence="1" id="KW-0472">Membrane</keyword>
<evidence type="ECO:0000313" key="2">
    <source>
        <dbReference type="EMBL" id="SET55944.1"/>
    </source>
</evidence>